<dbReference type="InterPro" id="IPR023214">
    <property type="entry name" value="HAD_sf"/>
</dbReference>
<keyword evidence="2" id="KW-0479">Metal-binding</keyword>
<dbReference type="InterPro" id="IPR006379">
    <property type="entry name" value="HAD-SF_hydro_IIB"/>
</dbReference>
<comment type="similarity">
    <text evidence="5">Belongs to the HAD-like hydrolase superfamily. Cof family.</text>
</comment>
<evidence type="ECO:0000256" key="3">
    <source>
        <dbReference type="ARBA" id="ARBA00022801"/>
    </source>
</evidence>
<dbReference type="EMBL" id="QSBY01000015">
    <property type="protein sequence ID" value="RHW67072.1"/>
    <property type="molecule type" value="Genomic_DNA"/>
</dbReference>
<dbReference type="Gene3D" id="3.30.1240.10">
    <property type="match status" value="1"/>
</dbReference>
<evidence type="ECO:0000256" key="5">
    <source>
        <dbReference type="ARBA" id="ARBA00034778"/>
    </source>
</evidence>
<accession>A0A3L6KR79</accession>
<dbReference type="PANTHER" id="PTHR47267:SF4">
    <property type="entry name" value="PYRIDOXAL PHOSPHATE PHOSPHATASE YIGL"/>
    <property type="match status" value="1"/>
</dbReference>
<dbReference type="PANTHER" id="PTHR47267">
    <property type="match status" value="1"/>
</dbReference>
<evidence type="ECO:0000256" key="4">
    <source>
        <dbReference type="ARBA" id="ARBA00022842"/>
    </source>
</evidence>
<dbReference type="NCBIfam" id="TIGR01484">
    <property type="entry name" value="HAD-SF-IIB"/>
    <property type="match status" value="1"/>
</dbReference>
<protein>
    <submittedName>
        <fullName evidence="6">Haloacid dehalogenase hydrolase</fullName>
    </submittedName>
</protein>
<dbReference type="Pfam" id="PF08282">
    <property type="entry name" value="Hydrolase_3"/>
    <property type="match status" value="1"/>
</dbReference>
<evidence type="ECO:0000256" key="1">
    <source>
        <dbReference type="ARBA" id="ARBA00001946"/>
    </source>
</evidence>
<dbReference type="GO" id="GO:0046872">
    <property type="term" value="F:metal ion binding"/>
    <property type="evidence" value="ECO:0007669"/>
    <property type="project" value="UniProtKB-KW"/>
</dbReference>
<dbReference type="Gene3D" id="3.40.50.1000">
    <property type="entry name" value="HAD superfamily/HAD-like"/>
    <property type="match status" value="1"/>
</dbReference>
<dbReference type="GO" id="GO:0016787">
    <property type="term" value="F:hydrolase activity"/>
    <property type="evidence" value="ECO:0007669"/>
    <property type="project" value="UniProtKB-KW"/>
</dbReference>
<dbReference type="SUPFAM" id="SSF56784">
    <property type="entry name" value="HAD-like"/>
    <property type="match status" value="1"/>
</dbReference>
<name>A0A3L6KR79_9TRYP</name>
<dbReference type="AlphaFoldDB" id="A0A3L6KR79"/>
<evidence type="ECO:0000313" key="7">
    <source>
        <dbReference type="Proteomes" id="UP000266743"/>
    </source>
</evidence>
<evidence type="ECO:0000313" key="6">
    <source>
        <dbReference type="EMBL" id="RHW67072.1"/>
    </source>
</evidence>
<sequence length="312" mass="34539">MPQCGTEKHISAPPSYTGPFVAVVVDLDGTILDDNHRVSDVTKATLYEVASCGVHIIIATGRPREGVAAIEQELNSYFRCNSRVPGRATSLAEVKGFHLVASNGARIYNTTGELISAESIDNSVVRAIYERVMESNINANSEDSMLVSVHQTGAWWVNNVLPEEWLRRKYGTLPEVRQNLSDFPTDGVGKICLRSFNEGTLRTFQKELDTKYEHYITTVMTSDHCLDIMPKGVSKASALRMVGEILNFEPHRDAIAFGDSLNDRDMLESVAKGCIMKNGKNELKELLPHVEVVGCNEEDGVAHKLREVFLLS</sequence>
<evidence type="ECO:0000256" key="2">
    <source>
        <dbReference type="ARBA" id="ARBA00022723"/>
    </source>
</evidence>
<reference evidence="6 7" key="1">
    <citation type="submission" date="2018-09" db="EMBL/GenBank/DDBJ databases">
        <title>whole genome sequence of T. equiperdum IVM-t1 strain.</title>
        <authorList>
            <person name="Suganuma K."/>
        </authorList>
    </citation>
    <scope>NUCLEOTIDE SEQUENCE [LARGE SCALE GENOMIC DNA]</scope>
    <source>
        <strain evidence="6 7">IVM-t1</strain>
    </source>
</reference>
<keyword evidence="4" id="KW-0460">Magnesium</keyword>
<organism evidence="6 7">
    <name type="scientific">Trypanosoma brucei equiperdum</name>
    <dbReference type="NCBI Taxonomy" id="630700"/>
    <lineage>
        <taxon>Eukaryota</taxon>
        <taxon>Discoba</taxon>
        <taxon>Euglenozoa</taxon>
        <taxon>Kinetoplastea</taxon>
        <taxon>Metakinetoplastina</taxon>
        <taxon>Trypanosomatida</taxon>
        <taxon>Trypanosomatidae</taxon>
        <taxon>Trypanosoma</taxon>
    </lineage>
</organism>
<dbReference type="PROSITE" id="PS01229">
    <property type="entry name" value="COF_2"/>
    <property type="match status" value="1"/>
</dbReference>
<comment type="caution">
    <text evidence="6">The sequence shown here is derived from an EMBL/GenBank/DDBJ whole genome shotgun (WGS) entry which is preliminary data.</text>
</comment>
<keyword evidence="3 6" id="KW-0378">Hydrolase</keyword>
<gene>
    <name evidence="6" type="ORF">DPX39_000029700</name>
</gene>
<proteinExistence type="inferred from homology"/>
<dbReference type="InterPro" id="IPR036412">
    <property type="entry name" value="HAD-like_sf"/>
</dbReference>
<dbReference type="Proteomes" id="UP000266743">
    <property type="component" value="Unassembled WGS sequence"/>
</dbReference>
<dbReference type="SMR" id="A0A3L6KR79"/>
<comment type="cofactor">
    <cofactor evidence="1">
        <name>Mg(2+)</name>
        <dbReference type="ChEBI" id="CHEBI:18420"/>
    </cofactor>
</comment>